<dbReference type="KEGG" id="toy:FO059_02775"/>
<reference evidence="11 12" key="1">
    <citation type="submission" date="2019-07" db="EMBL/GenBank/DDBJ databases">
        <title>Tomitella cavernea sp. nov., an actinomycete isolated from soil.</title>
        <authorList>
            <person name="Cheng J."/>
        </authorList>
    </citation>
    <scope>NUCLEOTIDE SEQUENCE [LARGE SCALE GENOMIC DNA]</scope>
    <source>
        <strain evidence="11 12">HY188</strain>
    </source>
</reference>
<sequence length="529" mass="56026">MWPDNSLPRRHAATTVTTVRRLWRLARWLVKTPWPVYAMAMLSANVVGALLVFLCMKILIPDSPITTPSAFTPASAALFFSYLVVALIVGGIGGIMLVLPVLRWQRDSIEDTLKVRRRAMRVPLYHAILHMCMWAGGVLLLTLINVTTLGGGVLSIAVAGGLGAVTTSALGYLQAERILRPLAAEALSYGVMEQTNAPGVSSRIMLAWAVSTGIPVVGITLTVGGLKLGVLPSDATRVLDVVLIVSLITLVVGVFAFYLVGSAIGDPIAQLREAQRRVQAGDLTAAVEVYDGSDIGLLQAGFNDLTRGLEERQRLRDLFGRYVGEDVARRALERGTELGGAERHVAVLFVDLVGSTRLAATVGAEVVVVLLNEFFREIVDAVGHHGGFVNKFQGDAALAVFGAPLEHPDPAGGALAAARELRERLDIVVGEGEFGIGVSAGTAIAGHVGAAARFEFTVIGDPVNEAARLTELAKNEPCAVLASATAVASASADEARRWAPGESVLLRGRRAETRLSRPRPARDAAHSTA</sequence>
<evidence type="ECO:0000313" key="12">
    <source>
        <dbReference type="Proteomes" id="UP000317344"/>
    </source>
</evidence>
<feature type="domain" description="HAMP" evidence="10">
    <location>
        <begin position="262"/>
        <end position="314"/>
    </location>
</feature>
<accession>A0A516X061</accession>
<organism evidence="11 12">
    <name type="scientific">Tomitella fengzijianii</name>
    <dbReference type="NCBI Taxonomy" id="2597660"/>
    <lineage>
        <taxon>Bacteria</taxon>
        <taxon>Bacillati</taxon>
        <taxon>Actinomycetota</taxon>
        <taxon>Actinomycetes</taxon>
        <taxon>Mycobacteriales</taxon>
        <taxon>Tomitella</taxon>
    </lineage>
</organism>
<keyword evidence="4 8" id="KW-0812">Transmembrane</keyword>
<dbReference type="RefSeq" id="WP_143906173.1">
    <property type="nucleotide sequence ID" value="NZ_JAJNRS010000010.1"/>
</dbReference>
<reference evidence="11 12" key="2">
    <citation type="submission" date="2019-07" db="EMBL/GenBank/DDBJ databases">
        <authorList>
            <person name="Huang Y."/>
        </authorList>
    </citation>
    <scope>NUCLEOTIDE SEQUENCE [LARGE SCALE GENOMIC DNA]</scope>
    <source>
        <strain evidence="11 12">HY188</strain>
    </source>
</reference>
<feature type="domain" description="Guanylate cyclase" evidence="9">
    <location>
        <begin position="346"/>
        <end position="470"/>
    </location>
</feature>
<evidence type="ECO:0000256" key="5">
    <source>
        <dbReference type="ARBA" id="ARBA00022989"/>
    </source>
</evidence>
<dbReference type="GO" id="GO:0004016">
    <property type="term" value="F:adenylate cyclase activity"/>
    <property type="evidence" value="ECO:0007669"/>
    <property type="project" value="UniProtKB-ARBA"/>
</dbReference>
<feature type="transmembrane region" description="Helical" evidence="8">
    <location>
        <begin position="152"/>
        <end position="173"/>
    </location>
</feature>
<dbReference type="EMBL" id="CP041765">
    <property type="protein sequence ID" value="QDQ96462.1"/>
    <property type="molecule type" value="Genomic_DNA"/>
</dbReference>
<keyword evidence="3" id="KW-1003">Cell membrane</keyword>
<dbReference type="CDD" id="cd06225">
    <property type="entry name" value="HAMP"/>
    <property type="match status" value="1"/>
</dbReference>
<dbReference type="InterPro" id="IPR050697">
    <property type="entry name" value="Adenylyl/Guanylyl_Cyclase_3/4"/>
</dbReference>
<proteinExistence type="inferred from homology"/>
<dbReference type="InterPro" id="IPR029787">
    <property type="entry name" value="Nucleotide_cyclase"/>
</dbReference>
<evidence type="ECO:0000313" key="11">
    <source>
        <dbReference type="EMBL" id="QDQ96462.1"/>
    </source>
</evidence>
<evidence type="ECO:0000256" key="4">
    <source>
        <dbReference type="ARBA" id="ARBA00022692"/>
    </source>
</evidence>
<feature type="region of interest" description="Disordered" evidence="7">
    <location>
        <begin position="509"/>
        <end position="529"/>
    </location>
</feature>
<evidence type="ECO:0000259" key="9">
    <source>
        <dbReference type="PROSITE" id="PS50125"/>
    </source>
</evidence>
<feature type="transmembrane region" description="Helical" evidence="8">
    <location>
        <begin position="204"/>
        <end position="226"/>
    </location>
</feature>
<dbReference type="GO" id="GO:0006171">
    <property type="term" value="P:cAMP biosynthetic process"/>
    <property type="evidence" value="ECO:0007669"/>
    <property type="project" value="TreeGrafter"/>
</dbReference>
<dbReference type="AlphaFoldDB" id="A0A516X061"/>
<dbReference type="Pfam" id="PF00211">
    <property type="entry name" value="Guanylate_cyc"/>
    <property type="match status" value="1"/>
</dbReference>
<evidence type="ECO:0000256" key="8">
    <source>
        <dbReference type="SAM" id="Phobius"/>
    </source>
</evidence>
<dbReference type="SMART" id="SM00044">
    <property type="entry name" value="CYCc"/>
    <property type="match status" value="1"/>
</dbReference>
<feature type="transmembrane region" description="Helical" evidence="8">
    <location>
        <begin position="34"/>
        <end position="60"/>
    </location>
</feature>
<evidence type="ECO:0000256" key="6">
    <source>
        <dbReference type="ARBA" id="ARBA00023136"/>
    </source>
</evidence>
<evidence type="ECO:0000256" key="3">
    <source>
        <dbReference type="ARBA" id="ARBA00022475"/>
    </source>
</evidence>
<dbReference type="InterPro" id="IPR003660">
    <property type="entry name" value="HAMP_dom"/>
</dbReference>
<dbReference type="PANTHER" id="PTHR43081">
    <property type="entry name" value="ADENYLATE CYCLASE, TERMINAL-DIFFERENTIATION SPECIFIC-RELATED"/>
    <property type="match status" value="1"/>
</dbReference>
<gene>
    <name evidence="11" type="ORF">FO059_02775</name>
</gene>
<keyword evidence="5 8" id="KW-1133">Transmembrane helix</keyword>
<evidence type="ECO:0000256" key="2">
    <source>
        <dbReference type="ARBA" id="ARBA00005381"/>
    </source>
</evidence>
<evidence type="ECO:0000256" key="1">
    <source>
        <dbReference type="ARBA" id="ARBA00004651"/>
    </source>
</evidence>
<dbReference type="SMART" id="SM00304">
    <property type="entry name" value="HAMP"/>
    <property type="match status" value="1"/>
</dbReference>
<dbReference type="SUPFAM" id="SSF158472">
    <property type="entry name" value="HAMP domain-like"/>
    <property type="match status" value="1"/>
</dbReference>
<dbReference type="PROSITE" id="PS50125">
    <property type="entry name" value="GUANYLATE_CYCLASE_2"/>
    <property type="match status" value="1"/>
</dbReference>
<dbReference type="OrthoDB" id="368920at2"/>
<feature type="transmembrane region" description="Helical" evidence="8">
    <location>
        <begin position="123"/>
        <end position="146"/>
    </location>
</feature>
<feature type="transmembrane region" description="Helical" evidence="8">
    <location>
        <begin position="80"/>
        <end position="102"/>
    </location>
</feature>
<evidence type="ECO:0000259" key="10">
    <source>
        <dbReference type="PROSITE" id="PS50885"/>
    </source>
</evidence>
<dbReference type="SUPFAM" id="SSF55073">
    <property type="entry name" value="Nucleotide cyclase"/>
    <property type="match status" value="1"/>
</dbReference>
<dbReference type="PROSITE" id="PS50885">
    <property type="entry name" value="HAMP"/>
    <property type="match status" value="1"/>
</dbReference>
<comment type="subcellular location">
    <subcellularLocation>
        <location evidence="1">Cell membrane</location>
        <topology evidence="1">Multi-pass membrane protein</topology>
    </subcellularLocation>
</comment>
<dbReference type="CDD" id="cd07302">
    <property type="entry name" value="CHD"/>
    <property type="match status" value="1"/>
</dbReference>
<evidence type="ECO:0000256" key="7">
    <source>
        <dbReference type="SAM" id="MobiDB-lite"/>
    </source>
</evidence>
<feature type="transmembrane region" description="Helical" evidence="8">
    <location>
        <begin position="238"/>
        <end position="260"/>
    </location>
</feature>
<keyword evidence="12" id="KW-1185">Reference proteome</keyword>
<dbReference type="GO" id="GO:0005886">
    <property type="term" value="C:plasma membrane"/>
    <property type="evidence" value="ECO:0007669"/>
    <property type="project" value="UniProtKB-SubCell"/>
</dbReference>
<dbReference type="Gene3D" id="3.30.70.1230">
    <property type="entry name" value="Nucleotide cyclase"/>
    <property type="match status" value="1"/>
</dbReference>
<keyword evidence="6 8" id="KW-0472">Membrane</keyword>
<comment type="similarity">
    <text evidence="2">Belongs to the adenylyl cyclase class-3 family.</text>
</comment>
<dbReference type="PANTHER" id="PTHR43081:SF17">
    <property type="entry name" value="BLL5647 PROTEIN"/>
    <property type="match status" value="1"/>
</dbReference>
<name>A0A516X061_9ACTN</name>
<dbReference type="GO" id="GO:0035556">
    <property type="term" value="P:intracellular signal transduction"/>
    <property type="evidence" value="ECO:0007669"/>
    <property type="project" value="InterPro"/>
</dbReference>
<protein>
    <submittedName>
        <fullName evidence="11">HAMP domain-containing protein</fullName>
    </submittedName>
</protein>
<dbReference type="InterPro" id="IPR001054">
    <property type="entry name" value="A/G_cyclase"/>
</dbReference>
<dbReference type="Pfam" id="PF00672">
    <property type="entry name" value="HAMP"/>
    <property type="match status" value="1"/>
</dbReference>
<dbReference type="Proteomes" id="UP000317344">
    <property type="component" value="Chromosome"/>
</dbReference>
<dbReference type="Gene3D" id="6.10.340.10">
    <property type="match status" value="1"/>
</dbReference>